<dbReference type="SUPFAM" id="SSF53474">
    <property type="entry name" value="alpha/beta-Hydrolases"/>
    <property type="match status" value="1"/>
</dbReference>
<evidence type="ECO:0000313" key="2">
    <source>
        <dbReference type="EMBL" id="KAL0948561.1"/>
    </source>
</evidence>
<dbReference type="InterPro" id="IPR029058">
    <property type="entry name" value="AB_hydrolase_fold"/>
</dbReference>
<dbReference type="EMBL" id="JASNQZ010000014">
    <property type="protein sequence ID" value="KAL0948561.1"/>
    <property type="molecule type" value="Genomic_DNA"/>
</dbReference>
<name>A0ABR3IZ08_9AGAR</name>
<protein>
    <recommendedName>
        <fullName evidence="1">AB hydrolase-1 domain-containing protein</fullName>
    </recommendedName>
</protein>
<comment type="caution">
    <text evidence="2">The sequence shown here is derived from an EMBL/GenBank/DDBJ whole genome shotgun (WGS) entry which is preliminary data.</text>
</comment>
<dbReference type="InterPro" id="IPR000073">
    <property type="entry name" value="AB_hydrolase_1"/>
</dbReference>
<evidence type="ECO:0000259" key="1">
    <source>
        <dbReference type="Pfam" id="PF12697"/>
    </source>
</evidence>
<dbReference type="Pfam" id="PF12697">
    <property type="entry name" value="Abhydrolase_6"/>
    <property type="match status" value="1"/>
</dbReference>
<dbReference type="Gene3D" id="3.40.50.1820">
    <property type="entry name" value="alpha/beta hydrolase"/>
    <property type="match status" value="1"/>
</dbReference>
<evidence type="ECO:0000313" key="3">
    <source>
        <dbReference type="Proteomes" id="UP001556367"/>
    </source>
</evidence>
<reference evidence="3" key="1">
    <citation type="submission" date="2024-06" db="EMBL/GenBank/DDBJ databases">
        <title>Multi-omics analyses provide insights into the biosynthesis of the anticancer antibiotic pleurotin in Hohenbuehelia grisea.</title>
        <authorList>
            <person name="Weaver J.A."/>
            <person name="Alberti F."/>
        </authorList>
    </citation>
    <scope>NUCLEOTIDE SEQUENCE [LARGE SCALE GENOMIC DNA]</scope>
    <source>
        <strain evidence="3">T-177</strain>
    </source>
</reference>
<organism evidence="2 3">
    <name type="scientific">Hohenbuehelia grisea</name>
    <dbReference type="NCBI Taxonomy" id="104357"/>
    <lineage>
        <taxon>Eukaryota</taxon>
        <taxon>Fungi</taxon>
        <taxon>Dikarya</taxon>
        <taxon>Basidiomycota</taxon>
        <taxon>Agaricomycotina</taxon>
        <taxon>Agaricomycetes</taxon>
        <taxon>Agaricomycetidae</taxon>
        <taxon>Agaricales</taxon>
        <taxon>Pleurotineae</taxon>
        <taxon>Pleurotaceae</taxon>
        <taxon>Hohenbuehelia</taxon>
    </lineage>
</organism>
<proteinExistence type="predicted"/>
<gene>
    <name evidence="2" type="ORF">HGRIS_011121</name>
</gene>
<sequence length="474" mass="53030">MTSTATIELFDHIKTLYPKSLPKDSSLDDDLTSFFENPWYMVAEVTFSSSNLPDAVPLVFEHAYEDLKAIKGAHNTVSTLAQLCFQSRLHISPRTCHGPTSCCRRSLHCLPILCRGTTVHPHDSHDNGLTFLLLHAMTLHTETFQPMVTSLLQEKNTVPGLRIKDVWCIDNPNHGQSAVLNAELLNSPEYREHWNAREYAKGLYSLLSTTSHGVNFRRRKLVGMGHSAGGVALMSLLEMQPKIRFEAILLLDAGIVPPIESSEALLAFFGKVAASKKHTWDSRDDAFETLGSKSVFKVWHPDAFKSFIANGLKPVESSKVVTLSLSPKQEAAYYASKDIIAPAVQTFINLTREDSIPVHVIAASPDEYRGKMDDMKNFQIEHVSKMSRGGVHYVEKGGHLYPQSEPVLAAQAIRKALEFVNVHKAVVRPHDRSRRCSWLGRLIWSGHDAIVVIHHKIGLAPLRHRPRTKEPNLH</sequence>
<keyword evidence="3" id="KW-1185">Reference proteome</keyword>
<accession>A0ABR3IZ08</accession>
<dbReference type="Proteomes" id="UP001556367">
    <property type="component" value="Unassembled WGS sequence"/>
</dbReference>
<feature type="domain" description="AB hydrolase-1" evidence="1">
    <location>
        <begin position="132"/>
        <end position="408"/>
    </location>
</feature>